<dbReference type="Pfam" id="PF00072">
    <property type="entry name" value="Response_reg"/>
    <property type="match status" value="1"/>
</dbReference>
<dbReference type="SMART" id="SM00448">
    <property type="entry name" value="REC"/>
    <property type="match status" value="1"/>
</dbReference>
<dbReference type="InterPro" id="IPR011006">
    <property type="entry name" value="CheY-like_superfamily"/>
</dbReference>
<dbReference type="SUPFAM" id="SSF52172">
    <property type="entry name" value="CheY-like"/>
    <property type="match status" value="1"/>
</dbReference>
<dbReference type="PANTHER" id="PTHR48111:SF40">
    <property type="entry name" value="PHOSPHATE REGULON TRANSCRIPTIONAL REGULATORY PROTEIN PHOB"/>
    <property type="match status" value="1"/>
</dbReference>
<feature type="domain" description="OmpR/PhoB-type" evidence="10">
    <location>
        <begin position="141"/>
        <end position="241"/>
    </location>
</feature>
<dbReference type="Gene3D" id="3.40.50.2300">
    <property type="match status" value="1"/>
</dbReference>
<dbReference type="GO" id="GO:0032993">
    <property type="term" value="C:protein-DNA complex"/>
    <property type="evidence" value="ECO:0007669"/>
    <property type="project" value="TreeGrafter"/>
</dbReference>
<feature type="DNA-binding region" description="OmpR/PhoB-type" evidence="8">
    <location>
        <begin position="141"/>
        <end position="241"/>
    </location>
</feature>
<evidence type="ECO:0000256" key="7">
    <source>
        <dbReference type="PROSITE-ProRule" id="PRU00169"/>
    </source>
</evidence>
<dbReference type="InterPro" id="IPR036388">
    <property type="entry name" value="WH-like_DNA-bd_sf"/>
</dbReference>
<evidence type="ECO:0000256" key="6">
    <source>
        <dbReference type="ARBA" id="ARBA00023163"/>
    </source>
</evidence>
<dbReference type="GO" id="GO:0005829">
    <property type="term" value="C:cytosol"/>
    <property type="evidence" value="ECO:0007669"/>
    <property type="project" value="TreeGrafter"/>
</dbReference>
<evidence type="ECO:0000313" key="12">
    <source>
        <dbReference type="Proteomes" id="UP000679779"/>
    </source>
</evidence>
<dbReference type="AlphaFoldDB" id="A0A919XPG3"/>
<dbReference type="GO" id="GO:0000156">
    <property type="term" value="F:phosphorelay response regulator activity"/>
    <property type="evidence" value="ECO:0007669"/>
    <property type="project" value="TreeGrafter"/>
</dbReference>
<feature type="domain" description="Response regulatory" evidence="9">
    <location>
        <begin position="12"/>
        <end position="125"/>
    </location>
</feature>
<dbReference type="SMART" id="SM00862">
    <property type="entry name" value="Trans_reg_C"/>
    <property type="match status" value="1"/>
</dbReference>
<evidence type="ECO:0000256" key="5">
    <source>
        <dbReference type="ARBA" id="ARBA00023125"/>
    </source>
</evidence>
<gene>
    <name evidence="11" type="ORF">J2TS6_56560</name>
</gene>
<evidence type="ECO:0000256" key="2">
    <source>
        <dbReference type="ARBA" id="ARBA00022553"/>
    </source>
</evidence>
<dbReference type="GO" id="GO:0006355">
    <property type="term" value="P:regulation of DNA-templated transcription"/>
    <property type="evidence" value="ECO:0007669"/>
    <property type="project" value="InterPro"/>
</dbReference>
<comment type="caution">
    <text evidence="11">The sequence shown here is derived from an EMBL/GenBank/DDBJ whole genome shotgun (WGS) entry which is preliminary data.</text>
</comment>
<proteinExistence type="predicted"/>
<reference evidence="11" key="1">
    <citation type="submission" date="2021-03" db="EMBL/GenBank/DDBJ databases">
        <title>Antimicrobial resistance genes in bacteria isolated from Japanese honey, and their potential for conferring macrolide and lincosamide resistance in the American foulbrood pathogen Paenibacillus larvae.</title>
        <authorList>
            <person name="Okamoto M."/>
            <person name="Kumagai M."/>
            <person name="Kanamori H."/>
            <person name="Takamatsu D."/>
        </authorList>
    </citation>
    <scope>NUCLEOTIDE SEQUENCE</scope>
    <source>
        <strain evidence="11">J2TS6</strain>
    </source>
</reference>
<comment type="subcellular location">
    <subcellularLocation>
        <location evidence="1">Cytoplasm</location>
    </subcellularLocation>
</comment>
<evidence type="ECO:0000259" key="10">
    <source>
        <dbReference type="PROSITE" id="PS51755"/>
    </source>
</evidence>
<name>A0A919XPG3_9BACL</name>
<dbReference type="InterPro" id="IPR001789">
    <property type="entry name" value="Sig_transdc_resp-reg_receiver"/>
</dbReference>
<dbReference type="CDD" id="cd00383">
    <property type="entry name" value="trans_reg_C"/>
    <property type="match status" value="1"/>
</dbReference>
<dbReference type="PROSITE" id="PS51755">
    <property type="entry name" value="OMPR_PHOB"/>
    <property type="match status" value="1"/>
</dbReference>
<evidence type="ECO:0000256" key="4">
    <source>
        <dbReference type="ARBA" id="ARBA00023015"/>
    </source>
</evidence>
<protein>
    <submittedName>
        <fullName evidence="11">DNA-binding response regulator</fullName>
    </submittedName>
</protein>
<dbReference type="Gene3D" id="1.10.10.10">
    <property type="entry name" value="Winged helix-like DNA-binding domain superfamily/Winged helix DNA-binding domain"/>
    <property type="match status" value="1"/>
</dbReference>
<keyword evidence="3" id="KW-0902">Two-component regulatory system</keyword>
<dbReference type="Proteomes" id="UP000679779">
    <property type="component" value="Unassembled WGS sequence"/>
</dbReference>
<evidence type="ECO:0000313" key="11">
    <source>
        <dbReference type="EMBL" id="GIO34515.1"/>
    </source>
</evidence>
<dbReference type="InterPro" id="IPR001867">
    <property type="entry name" value="OmpR/PhoB-type_DNA-bd"/>
</dbReference>
<evidence type="ECO:0000256" key="3">
    <source>
        <dbReference type="ARBA" id="ARBA00023012"/>
    </source>
</evidence>
<keyword evidence="2 7" id="KW-0597">Phosphoprotein</keyword>
<evidence type="ECO:0000256" key="1">
    <source>
        <dbReference type="ARBA" id="ARBA00004496"/>
    </source>
</evidence>
<keyword evidence="12" id="KW-1185">Reference proteome</keyword>
<dbReference type="Pfam" id="PF00486">
    <property type="entry name" value="Trans_reg_C"/>
    <property type="match status" value="1"/>
</dbReference>
<feature type="modified residue" description="4-aspartylphosphate" evidence="7">
    <location>
        <position position="61"/>
    </location>
</feature>
<dbReference type="InterPro" id="IPR039420">
    <property type="entry name" value="WalR-like"/>
</dbReference>
<evidence type="ECO:0000259" key="9">
    <source>
        <dbReference type="PROSITE" id="PS50110"/>
    </source>
</evidence>
<organism evidence="11 12">
    <name type="scientific">Paenibacillus albilobatus</name>
    <dbReference type="NCBI Taxonomy" id="2716884"/>
    <lineage>
        <taxon>Bacteria</taxon>
        <taxon>Bacillati</taxon>
        <taxon>Bacillota</taxon>
        <taxon>Bacilli</taxon>
        <taxon>Bacillales</taxon>
        <taxon>Paenibacillaceae</taxon>
        <taxon>Paenibacillus</taxon>
    </lineage>
</organism>
<keyword evidence="6" id="KW-0804">Transcription</keyword>
<keyword evidence="5 8" id="KW-0238">DNA-binding</keyword>
<dbReference type="FunFam" id="1.10.10.10:FF:000018">
    <property type="entry name" value="DNA-binding response regulator ResD"/>
    <property type="match status" value="1"/>
</dbReference>
<evidence type="ECO:0000256" key="8">
    <source>
        <dbReference type="PROSITE-ProRule" id="PRU01091"/>
    </source>
</evidence>
<sequence>MMHERRDIEERTILVADDEPEIAELLKLFLEREHCRVIVAGTGREAWGIIQQKQVDLAVVDIMMPELDGYQLIGRIREQHTIPVIILSAKGGDADKVTGLGIGADDYISKPFSPIEVVARIKAQLRRYYELRGADGDRARAKLATVCGPLKLDHEACTLYKRGEEVALGPLEYKLLKLLMESPGRIFTKRQIYENVWNEPYLEDGNTVMVQISRLREKLEDDPRAPRFLVTIKGLGYKLDPKDVSP</sequence>
<dbReference type="PANTHER" id="PTHR48111">
    <property type="entry name" value="REGULATOR OF RPOS"/>
    <property type="match status" value="1"/>
</dbReference>
<dbReference type="EMBL" id="BORQ01000010">
    <property type="protein sequence ID" value="GIO34515.1"/>
    <property type="molecule type" value="Genomic_DNA"/>
</dbReference>
<dbReference type="GO" id="GO:0000976">
    <property type="term" value="F:transcription cis-regulatory region binding"/>
    <property type="evidence" value="ECO:0007669"/>
    <property type="project" value="TreeGrafter"/>
</dbReference>
<dbReference type="CDD" id="cd17574">
    <property type="entry name" value="REC_OmpR"/>
    <property type="match status" value="1"/>
</dbReference>
<dbReference type="PROSITE" id="PS50110">
    <property type="entry name" value="RESPONSE_REGULATORY"/>
    <property type="match status" value="1"/>
</dbReference>
<accession>A0A919XPG3</accession>
<keyword evidence="4" id="KW-0805">Transcription regulation</keyword>
<dbReference type="Gene3D" id="6.10.250.690">
    <property type="match status" value="1"/>
</dbReference>